<comment type="caution">
    <text evidence="1">The sequence shown here is derived from an EMBL/GenBank/DDBJ whole genome shotgun (WGS) entry which is preliminary data.</text>
</comment>
<sequence>MSATHPHATRKPTAEHVEHAQHAKTRSGRDSQIPGPRTSNNHGQQQQQQQQAAANRNPIDVALSRHANLRRGRRRMSVPGPDESSAAATRRIANAAARTRVPSPRRERPRLPGSAASDNGASRSNLVPIPEKSELRSHRRSIVDAVARPKQAPEKREEEEEEEQQQQQQQPKEAVVRDDTVAIAAYEPGYVLRRNAEYFDVDQDGIIWLRDTYTGCRKLGWGITSSSLAMIALHSILSYPTNQSSIPDLLSRIYYDASHDSSSKWDNHDEKGRNSPPQACETLLTKYDTSGKGGLNFREVRRLWTDQRSQLGTYGWCTAVIEWLALYLFLWPRDGILRSADLRAAFDGSALYKQAEERQRRADTSKKQQQQVETRGSGDGSGARDASGSVSNPVKLAVALVTGAAVLFWAFRNLTLHSPGWAAYWWEKDNNDNVDNAAETGASWTNPKLFGNW</sequence>
<protein>
    <submittedName>
        <fullName evidence="1">Caleosin related protein-domain-containing protein</fullName>
    </submittedName>
</protein>
<name>A0ACB9ZEV9_9PEZI</name>
<accession>A0ACB9ZEV9</accession>
<reference evidence="1 2" key="1">
    <citation type="journal article" date="2022" name="New Phytol.">
        <title>Ecological generalism drives hyperdiversity of secondary metabolite gene clusters in xylarialean endophytes.</title>
        <authorList>
            <person name="Franco M.E.E."/>
            <person name="Wisecaver J.H."/>
            <person name="Arnold A.E."/>
            <person name="Ju Y.M."/>
            <person name="Slot J.C."/>
            <person name="Ahrendt S."/>
            <person name="Moore L.P."/>
            <person name="Eastman K.E."/>
            <person name="Scott K."/>
            <person name="Konkel Z."/>
            <person name="Mondo S.J."/>
            <person name="Kuo A."/>
            <person name="Hayes R.D."/>
            <person name="Haridas S."/>
            <person name="Andreopoulos B."/>
            <person name="Riley R."/>
            <person name="LaButti K."/>
            <person name="Pangilinan J."/>
            <person name="Lipzen A."/>
            <person name="Amirebrahimi M."/>
            <person name="Yan J."/>
            <person name="Adam C."/>
            <person name="Keymanesh K."/>
            <person name="Ng V."/>
            <person name="Louie K."/>
            <person name="Northen T."/>
            <person name="Drula E."/>
            <person name="Henrissat B."/>
            <person name="Hsieh H.M."/>
            <person name="Youens-Clark K."/>
            <person name="Lutzoni F."/>
            <person name="Miadlikowska J."/>
            <person name="Eastwood D.C."/>
            <person name="Hamelin R.C."/>
            <person name="Grigoriev I.V."/>
            <person name="U'Ren J.M."/>
        </authorList>
    </citation>
    <scope>NUCLEOTIDE SEQUENCE [LARGE SCALE GENOMIC DNA]</scope>
    <source>
        <strain evidence="1 2">CBS 119005</strain>
    </source>
</reference>
<evidence type="ECO:0000313" key="2">
    <source>
        <dbReference type="Proteomes" id="UP001497700"/>
    </source>
</evidence>
<dbReference type="Proteomes" id="UP001497700">
    <property type="component" value="Unassembled WGS sequence"/>
</dbReference>
<proteinExistence type="predicted"/>
<keyword evidence="2" id="KW-1185">Reference proteome</keyword>
<evidence type="ECO:0000313" key="1">
    <source>
        <dbReference type="EMBL" id="KAI4870279.1"/>
    </source>
</evidence>
<gene>
    <name evidence="1" type="ORF">F4820DRAFT_469646</name>
</gene>
<dbReference type="EMBL" id="MU393425">
    <property type="protein sequence ID" value="KAI4870279.1"/>
    <property type="molecule type" value="Genomic_DNA"/>
</dbReference>
<organism evidence="1 2">
    <name type="scientific">Hypoxylon rubiginosum</name>
    <dbReference type="NCBI Taxonomy" id="110542"/>
    <lineage>
        <taxon>Eukaryota</taxon>
        <taxon>Fungi</taxon>
        <taxon>Dikarya</taxon>
        <taxon>Ascomycota</taxon>
        <taxon>Pezizomycotina</taxon>
        <taxon>Sordariomycetes</taxon>
        <taxon>Xylariomycetidae</taxon>
        <taxon>Xylariales</taxon>
        <taxon>Hypoxylaceae</taxon>
        <taxon>Hypoxylon</taxon>
    </lineage>
</organism>